<accession>A0A554NBI7</accession>
<dbReference type="PANTHER" id="PTHR47429:SF2">
    <property type="entry name" value="PROTEIN TWIN LOV 1"/>
    <property type="match status" value="1"/>
</dbReference>
<evidence type="ECO:0000313" key="6">
    <source>
        <dbReference type="Proteomes" id="UP000319894"/>
    </source>
</evidence>
<dbReference type="OrthoDB" id="230688at2157"/>
<keyword evidence="1" id="KW-0285">Flavoprotein</keyword>
<comment type="caution">
    <text evidence="5">The sequence shown here is derived from an EMBL/GenBank/DDBJ whole genome shotgun (WGS) entry which is preliminary data.</text>
</comment>
<evidence type="ECO:0000313" key="5">
    <source>
        <dbReference type="EMBL" id="TSD14747.1"/>
    </source>
</evidence>
<proteinExistence type="predicted"/>
<dbReference type="InterPro" id="IPR000014">
    <property type="entry name" value="PAS"/>
</dbReference>
<keyword evidence="2" id="KW-0288">FMN</keyword>
<dbReference type="InParanoid" id="A0A554NBI7"/>
<dbReference type="RefSeq" id="WP_144261465.1">
    <property type="nucleotide sequence ID" value="NZ_QMDX01000003.1"/>
</dbReference>
<evidence type="ECO:0000256" key="2">
    <source>
        <dbReference type="ARBA" id="ARBA00022643"/>
    </source>
</evidence>
<sequence>MADAPIGVVLTGAAYHDNPLLYANHATRRLTGHSLAELRGDNLRRLQGPRTDPAAVDELRGALRNWNATTVDLCNYRADGTPFTSRVSLVPVPDENGTVEHWFGLQAALPEE</sequence>
<feature type="domain" description="PAS" evidence="4">
    <location>
        <begin position="14"/>
        <end position="102"/>
    </location>
</feature>
<dbReference type="PANTHER" id="PTHR47429">
    <property type="entry name" value="PROTEIN TWIN LOV 1"/>
    <property type="match status" value="1"/>
</dbReference>
<name>A0A554NBI7_9EURY</name>
<evidence type="ECO:0000256" key="3">
    <source>
        <dbReference type="ARBA" id="ARBA00022991"/>
    </source>
</evidence>
<dbReference type="Gene3D" id="3.30.450.20">
    <property type="entry name" value="PAS domain"/>
    <property type="match status" value="1"/>
</dbReference>
<dbReference type="EMBL" id="QMDX01000003">
    <property type="protein sequence ID" value="TSD14747.1"/>
    <property type="molecule type" value="Genomic_DNA"/>
</dbReference>
<gene>
    <name evidence="5" type="ORF">DP107_07185</name>
</gene>
<dbReference type="Pfam" id="PF13426">
    <property type="entry name" value="PAS_9"/>
    <property type="match status" value="1"/>
</dbReference>
<protein>
    <recommendedName>
        <fullName evidence="4">PAS domain-containing protein</fullName>
    </recommendedName>
</protein>
<keyword evidence="3" id="KW-0157">Chromophore</keyword>
<reference evidence="5 6" key="1">
    <citation type="submission" date="2018-06" db="EMBL/GenBank/DDBJ databases">
        <title>Natronomonas sp. F16-60 a new haloarchaeon isolated from a solar saltern of Isla Cristina, Huelva, Spain.</title>
        <authorList>
            <person name="Duran-Viseras A."/>
            <person name="Sanchez-Porro C."/>
            <person name="Ventosa A."/>
        </authorList>
    </citation>
    <scope>NUCLEOTIDE SEQUENCE [LARGE SCALE GENOMIC DNA]</scope>
    <source>
        <strain evidence="5 6">F16-60</strain>
    </source>
</reference>
<dbReference type="NCBIfam" id="TIGR00229">
    <property type="entry name" value="sensory_box"/>
    <property type="match status" value="1"/>
</dbReference>
<organism evidence="5 6">
    <name type="scientific">Haloglomus irregulare</name>
    <dbReference type="NCBI Taxonomy" id="2234134"/>
    <lineage>
        <taxon>Archaea</taxon>
        <taxon>Methanobacteriati</taxon>
        <taxon>Methanobacteriota</taxon>
        <taxon>Stenosarchaea group</taxon>
        <taxon>Halobacteria</taxon>
        <taxon>Halobacteriales</taxon>
        <taxon>Natronomonadaceae</taxon>
        <taxon>Haloglomus</taxon>
    </lineage>
</organism>
<dbReference type="AlphaFoldDB" id="A0A554NBI7"/>
<dbReference type="Proteomes" id="UP000319894">
    <property type="component" value="Unassembled WGS sequence"/>
</dbReference>
<dbReference type="InterPro" id="IPR035965">
    <property type="entry name" value="PAS-like_dom_sf"/>
</dbReference>
<evidence type="ECO:0000259" key="4">
    <source>
        <dbReference type="Pfam" id="PF13426"/>
    </source>
</evidence>
<keyword evidence="6" id="KW-1185">Reference proteome</keyword>
<dbReference type="SUPFAM" id="SSF55785">
    <property type="entry name" value="PYP-like sensor domain (PAS domain)"/>
    <property type="match status" value="1"/>
</dbReference>
<evidence type="ECO:0000256" key="1">
    <source>
        <dbReference type="ARBA" id="ARBA00022630"/>
    </source>
</evidence>
<dbReference type="CDD" id="cd00130">
    <property type="entry name" value="PAS"/>
    <property type="match status" value="1"/>
</dbReference>